<feature type="transmembrane region" description="Helical" evidence="7">
    <location>
        <begin position="229"/>
        <end position="252"/>
    </location>
</feature>
<feature type="transmembrane region" description="Helical" evidence="7">
    <location>
        <begin position="69"/>
        <end position="87"/>
    </location>
</feature>
<dbReference type="InterPro" id="IPR002293">
    <property type="entry name" value="AA/rel_permease1"/>
</dbReference>
<dbReference type="Proteomes" id="UP000254877">
    <property type="component" value="Unassembled WGS sequence"/>
</dbReference>
<keyword evidence="5 7" id="KW-1133">Transmembrane helix</keyword>
<evidence type="ECO:0000256" key="5">
    <source>
        <dbReference type="ARBA" id="ARBA00022989"/>
    </source>
</evidence>
<dbReference type="Gene3D" id="1.20.1740.10">
    <property type="entry name" value="Amino acid/polyamine transporter I"/>
    <property type="match status" value="1"/>
</dbReference>
<dbReference type="Pfam" id="PF13520">
    <property type="entry name" value="AA_permease_2"/>
    <property type="match status" value="1"/>
</dbReference>
<evidence type="ECO:0000256" key="1">
    <source>
        <dbReference type="ARBA" id="ARBA00004651"/>
    </source>
</evidence>
<name>A0A376LQK8_ECOLX</name>
<accession>A0A376LQK8</accession>
<organism evidence="8 9">
    <name type="scientific">Escherichia coli</name>
    <dbReference type="NCBI Taxonomy" id="562"/>
    <lineage>
        <taxon>Bacteria</taxon>
        <taxon>Pseudomonadati</taxon>
        <taxon>Pseudomonadota</taxon>
        <taxon>Gammaproteobacteria</taxon>
        <taxon>Enterobacterales</taxon>
        <taxon>Enterobacteriaceae</taxon>
        <taxon>Escherichia</taxon>
    </lineage>
</organism>
<evidence type="ECO:0000256" key="3">
    <source>
        <dbReference type="ARBA" id="ARBA00022475"/>
    </source>
</evidence>
<proteinExistence type="predicted"/>
<feature type="transmembrane region" description="Helical" evidence="7">
    <location>
        <begin position="99"/>
        <end position="119"/>
    </location>
</feature>
<evidence type="ECO:0000256" key="6">
    <source>
        <dbReference type="ARBA" id="ARBA00023136"/>
    </source>
</evidence>
<dbReference type="EMBL" id="UGAB01000002">
    <property type="protein sequence ID" value="STF46014.1"/>
    <property type="molecule type" value="Genomic_DNA"/>
</dbReference>
<feature type="transmembrane region" description="Helical" evidence="7">
    <location>
        <begin position="139"/>
        <end position="158"/>
    </location>
</feature>
<feature type="transmembrane region" description="Helical" evidence="7">
    <location>
        <begin position="179"/>
        <end position="201"/>
    </location>
</feature>
<feature type="transmembrane region" description="Helical" evidence="7">
    <location>
        <begin position="273"/>
        <end position="292"/>
    </location>
</feature>
<comment type="subcellular location">
    <subcellularLocation>
        <location evidence="1">Cell membrane</location>
        <topology evidence="1">Multi-pass membrane protein</topology>
    </subcellularLocation>
</comment>
<gene>
    <name evidence="8" type="primary">gadC_1</name>
    <name evidence="8" type="ORF">NCTC7928_06811</name>
</gene>
<feature type="transmembrane region" description="Helical" evidence="7">
    <location>
        <begin position="35"/>
        <end position="57"/>
    </location>
</feature>
<keyword evidence="4 7" id="KW-0812">Transmembrane</keyword>
<evidence type="ECO:0000313" key="9">
    <source>
        <dbReference type="Proteomes" id="UP000254877"/>
    </source>
</evidence>
<dbReference type="GO" id="GO:0005886">
    <property type="term" value="C:plasma membrane"/>
    <property type="evidence" value="ECO:0007669"/>
    <property type="project" value="UniProtKB-SubCell"/>
</dbReference>
<dbReference type="PANTHER" id="PTHR42770">
    <property type="entry name" value="AMINO ACID TRANSPORTER-RELATED"/>
    <property type="match status" value="1"/>
</dbReference>
<keyword evidence="3" id="KW-1003">Cell membrane</keyword>
<evidence type="ECO:0000313" key="8">
    <source>
        <dbReference type="EMBL" id="STF46014.1"/>
    </source>
</evidence>
<dbReference type="InterPro" id="IPR050367">
    <property type="entry name" value="APC_superfamily"/>
</dbReference>
<evidence type="ECO:0000256" key="4">
    <source>
        <dbReference type="ARBA" id="ARBA00022692"/>
    </source>
</evidence>
<sequence>MLRKWATVDGWEEGGVFAWVSNTLGPRWGFAAISFGYLQIAIGFIPMLYFVLGALSYILKWPALNEDPITKTIAALIILWALALTQFGGTKYTARIAKVGFFAGILLPAFILIALAAIYLHSGAPVAIEMDAKTFFPDFSKVGTLVVFVAFILSYMGVEASATHVNEMSNPGRDYPLAMLLLMVAAICLSSVGGLSIAMVIPGNEINLSAGVMQTFTVLMSHVAPEIEWTVRVISALLLLGVLAEIASWIVGPSRGMYVTAQKNLLPAAFAKMNKNGVPVTLVISQLVIYFYRVDHPHQYRWR</sequence>
<dbReference type="PANTHER" id="PTHR42770:SF15">
    <property type="entry name" value="GLUTAMATE_GAMMA-AMINOBUTYRATE ANTIPORTER-RELATED"/>
    <property type="match status" value="1"/>
</dbReference>
<evidence type="ECO:0000256" key="7">
    <source>
        <dbReference type="SAM" id="Phobius"/>
    </source>
</evidence>
<dbReference type="AlphaFoldDB" id="A0A376LQK8"/>
<keyword evidence="2" id="KW-0813">Transport</keyword>
<keyword evidence="6 7" id="KW-0472">Membrane</keyword>
<dbReference type="GO" id="GO:0022857">
    <property type="term" value="F:transmembrane transporter activity"/>
    <property type="evidence" value="ECO:0007669"/>
    <property type="project" value="InterPro"/>
</dbReference>
<protein>
    <submittedName>
        <fullName evidence="8">Glutamate/gamma-aminobutyrate antiporter (Extreme acid sensitivity protein)</fullName>
    </submittedName>
</protein>
<evidence type="ECO:0000256" key="2">
    <source>
        <dbReference type="ARBA" id="ARBA00022448"/>
    </source>
</evidence>
<reference evidence="8 9" key="1">
    <citation type="submission" date="2018-06" db="EMBL/GenBank/DDBJ databases">
        <authorList>
            <consortium name="Pathogen Informatics"/>
            <person name="Doyle S."/>
        </authorList>
    </citation>
    <scope>NUCLEOTIDE SEQUENCE [LARGE SCALE GENOMIC DNA]</scope>
    <source>
        <strain evidence="8 9">NCTC7928</strain>
    </source>
</reference>